<keyword evidence="1" id="KW-0472">Membrane</keyword>
<dbReference type="Gene3D" id="3.10.450.540">
    <property type="match status" value="1"/>
</dbReference>
<dbReference type="EMBL" id="UHFN01000002">
    <property type="protein sequence ID" value="SUN57994.1"/>
    <property type="molecule type" value="Genomic_DNA"/>
</dbReference>
<organism evidence="2 3">
    <name type="scientific">Streptococcus hyointestinalis</name>
    <dbReference type="NCBI Taxonomy" id="1337"/>
    <lineage>
        <taxon>Bacteria</taxon>
        <taxon>Bacillati</taxon>
        <taxon>Bacillota</taxon>
        <taxon>Bacilli</taxon>
        <taxon>Lactobacillales</taxon>
        <taxon>Streptococcaceae</taxon>
        <taxon>Streptococcus</taxon>
    </lineage>
</organism>
<keyword evidence="1" id="KW-0812">Transmembrane</keyword>
<dbReference type="CDD" id="cd16427">
    <property type="entry name" value="TraM-like"/>
    <property type="match status" value="1"/>
</dbReference>
<keyword evidence="3" id="KW-1185">Reference proteome</keyword>
<name>A0A380JZN4_9STRE</name>
<sequence length="386" mass="43844">MADNTFGFKGSRGVSISDPLFIYVQWEERANPKTNPRLDEIITDLDTEYFANNPKINIRNSLPFLTFRQTEMLFKAIKQNFDYFGLEGVALCRQVNSRGKLTGKVSLDDSPMIVPFGITQEYDNIVLPIIEATFKDERFQAYSYEYLAKYFCSGEYNLMDSYGASLGLSRTEYPLFPRKGEIEGALDRPEEVPSKKKQTAITRGESKNVDKTSYYDDYEEPVKHDKLHTVLIGVIGVLAFSSLCYGFIANNKIKQQETKLEYLYNELKSTNKLQENEHKIDSFGRYFLAQYYSGNKDNIKPFLSSGDVKYTQPEAKNITSLLVYDVSVDGNVYTISYIVGFKEADGSTTTQKISFNCKKSKTSEWGWVVVSEPLSSAFGTSQSKGE</sequence>
<proteinExistence type="predicted"/>
<accession>A0A380JZN4</accession>
<reference evidence="2 3" key="1">
    <citation type="submission" date="2018-06" db="EMBL/GenBank/DDBJ databases">
        <authorList>
            <consortium name="Pathogen Informatics"/>
            <person name="Doyle S."/>
        </authorList>
    </citation>
    <scope>NUCLEOTIDE SEQUENCE [LARGE SCALE GENOMIC DNA]</scope>
    <source>
        <strain evidence="2 3">NCTC12224</strain>
    </source>
</reference>
<evidence type="ECO:0000313" key="2">
    <source>
        <dbReference type="EMBL" id="SUN57994.1"/>
    </source>
</evidence>
<evidence type="ECO:0000256" key="1">
    <source>
        <dbReference type="SAM" id="Phobius"/>
    </source>
</evidence>
<keyword evidence="1" id="KW-1133">Transmembrane helix</keyword>
<evidence type="ECO:0000313" key="3">
    <source>
        <dbReference type="Proteomes" id="UP000254924"/>
    </source>
</evidence>
<dbReference type="AlphaFoldDB" id="A0A380JZN4"/>
<feature type="transmembrane region" description="Helical" evidence="1">
    <location>
        <begin position="230"/>
        <end position="249"/>
    </location>
</feature>
<dbReference type="Proteomes" id="UP000254924">
    <property type="component" value="Unassembled WGS sequence"/>
</dbReference>
<gene>
    <name evidence="2" type="ORF">NCTC12224_00055</name>
</gene>
<dbReference type="OrthoDB" id="2222385at2"/>
<protein>
    <submittedName>
        <fullName evidence="2">Uncharacterized protein</fullName>
    </submittedName>
</protein>